<dbReference type="EMBL" id="UINC01186601">
    <property type="protein sequence ID" value="SVD98890.1"/>
    <property type="molecule type" value="Genomic_DNA"/>
</dbReference>
<dbReference type="AlphaFoldDB" id="A0A382ZUB7"/>
<evidence type="ECO:0000313" key="1">
    <source>
        <dbReference type="EMBL" id="SVD98890.1"/>
    </source>
</evidence>
<reference evidence="1" key="1">
    <citation type="submission" date="2018-05" db="EMBL/GenBank/DDBJ databases">
        <authorList>
            <person name="Lanie J.A."/>
            <person name="Ng W.-L."/>
            <person name="Kazmierczak K.M."/>
            <person name="Andrzejewski T.M."/>
            <person name="Davidsen T.M."/>
            <person name="Wayne K.J."/>
            <person name="Tettelin H."/>
            <person name="Glass J.I."/>
            <person name="Rusch D."/>
            <person name="Podicherti R."/>
            <person name="Tsui H.-C.T."/>
            <person name="Winkler M.E."/>
        </authorList>
    </citation>
    <scope>NUCLEOTIDE SEQUENCE</scope>
</reference>
<organism evidence="1">
    <name type="scientific">marine metagenome</name>
    <dbReference type="NCBI Taxonomy" id="408172"/>
    <lineage>
        <taxon>unclassified sequences</taxon>
        <taxon>metagenomes</taxon>
        <taxon>ecological metagenomes</taxon>
    </lineage>
</organism>
<proteinExistence type="predicted"/>
<feature type="non-terminal residue" evidence="1">
    <location>
        <position position="1"/>
    </location>
</feature>
<sequence length="44" mass="5284">IQKITQTKEINFCDFFMIVLRTNFMCIHLEELLVYVNNTLKFAT</sequence>
<protein>
    <submittedName>
        <fullName evidence="1">Uncharacterized protein</fullName>
    </submittedName>
</protein>
<gene>
    <name evidence="1" type="ORF">METZ01_LOCUS451744</name>
</gene>
<accession>A0A382ZUB7</accession>
<name>A0A382ZUB7_9ZZZZ</name>